<proteinExistence type="inferred from homology"/>
<dbReference type="GO" id="GO:0016301">
    <property type="term" value="F:kinase activity"/>
    <property type="evidence" value="ECO:0007669"/>
    <property type="project" value="UniProtKB-KW"/>
</dbReference>
<feature type="domain" description="Carbohydrate kinase PfkB" evidence="4">
    <location>
        <begin position="6"/>
        <end position="297"/>
    </location>
</feature>
<sequence length="319" mass="34779">MAKYDLLTFGETMLRLSPERNMYLEQAHSLDINFGGAESNVASNMARLGLHSCWYSRLPDNPIGHACVRDLRGHGVDTHLVDWSPDERMGVYYIQYGEDPRGIRVWYDRANSAASHISPETLPLAEIGETRWLHLTGITPALSESCRAAVAAALDYATEHDVSTSFDVNYRALLWDTATAAAVLDPFCKQADVVFVALRDAVNLWGVPDNIRGALDALHEKWGGIIILTSGDQGAWAYDGSERYQAESVPVTIVDRIGAGDAFASGTLFGLLNDKPIQEAMAYGTSLAALALTTLGDMVFATREDLESLVTGRGGALRR</sequence>
<evidence type="ECO:0000256" key="2">
    <source>
        <dbReference type="ARBA" id="ARBA00022679"/>
    </source>
</evidence>
<evidence type="ECO:0000259" key="4">
    <source>
        <dbReference type="Pfam" id="PF00294"/>
    </source>
</evidence>
<keyword evidence="2" id="KW-0808">Transferase</keyword>
<gene>
    <name evidence="5" type="ORF">G4Y79_00655</name>
</gene>
<protein>
    <submittedName>
        <fullName evidence="5">Sugar kinase</fullName>
    </submittedName>
</protein>
<dbReference type="EMBL" id="CP062983">
    <property type="protein sequence ID" value="QPC82915.1"/>
    <property type="molecule type" value="Genomic_DNA"/>
</dbReference>
<keyword evidence="6" id="KW-1185">Reference proteome</keyword>
<dbReference type="Proteomes" id="UP000594468">
    <property type="component" value="Chromosome"/>
</dbReference>
<evidence type="ECO:0000313" key="5">
    <source>
        <dbReference type="EMBL" id="QPC82915.1"/>
    </source>
</evidence>
<accession>A0A7S8E9K8</accession>
<dbReference type="PANTHER" id="PTHR43320">
    <property type="entry name" value="SUGAR KINASE"/>
    <property type="match status" value="1"/>
</dbReference>
<reference evidence="5 6" key="1">
    <citation type="submission" date="2020-02" db="EMBL/GenBank/DDBJ databases">
        <authorList>
            <person name="Zheng R.K."/>
            <person name="Sun C.M."/>
        </authorList>
    </citation>
    <scope>NUCLEOTIDE SEQUENCE [LARGE SCALE GENOMIC DNA]</scope>
    <source>
        <strain evidence="6">rifampicinis</strain>
    </source>
</reference>
<organism evidence="5 6">
    <name type="scientific">Phototrophicus methaneseepsis</name>
    <dbReference type="NCBI Taxonomy" id="2710758"/>
    <lineage>
        <taxon>Bacteria</taxon>
        <taxon>Bacillati</taxon>
        <taxon>Chloroflexota</taxon>
        <taxon>Candidatus Thermofontia</taxon>
        <taxon>Phototrophicales</taxon>
        <taxon>Phototrophicaceae</taxon>
        <taxon>Phototrophicus</taxon>
    </lineage>
</organism>
<dbReference type="KEGG" id="pmet:G4Y79_00655"/>
<name>A0A7S8E9K8_9CHLR</name>
<dbReference type="Gene3D" id="3.40.1190.20">
    <property type="match status" value="1"/>
</dbReference>
<dbReference type="SUPFAM" id="SSF53613">
    <property type="entry name" value="Ribokinase-like"/>
    <property type="match status" value="1"/>
</dbReference>
<dbReference type="InterPro" id="IPR029056">
    <property type="entry name" value="Ribokinase-like"/>
</dbReference>
<dbReference type="AlphaFoldDB" id="A0A7S8E9K8"/>
<dbReference type="Pfam" id="PF00294">
    <property type="entry name" value="PfkB"/>
    <property type="match status" value="1"/>
</dbReference>
<dbReference type="InterPro" id="IPR052700">
    <property type="entry name" value="Carb_kinase_PfkB-like"/>
</dbReference>
<dbReference type="InterPro" id="IPR011611">
    <property type="entry name" value="PfkB_dom"/>
</dbReference>
<dbReference type="PANTHER" id="PTHR43320:SF2">
    <property type="entry name" value="2-DEHYDRO-3-DEOXYGLUCONOKINASE_2-DEHYDRO-3-DEOXYGALACTONOKINASE"/>
    <property type="match status" value="1"/>
</dbReference>
<evidence type="ECO:0000256" key="3">
    <source>
        <dbReference type="ARBA" id="ARBA00022777"/>
    </source>
</evidence>
<evidence type="ECO:0000256" key="1">
    <source>
        <dbReference type="ARBA" id="ARBA00010688"/>
    </source>
</evidence>
<evidence type="ECO:0000313" key="6">
    <source>
        <dbReference type="Proteomes" id="UP000594468"/>
    </source>
</evidence>
<dbReference type="RefSeq" id="WP_195170984.1">
    <property type="nucleotide sequence ID" value="NZ_CP062983.1"/>
</dbReference>
<keyword evidence="3 5" id="KW-0418">Kinase</keyword>
<comment type="similarity">
    <text evidence="1">Belongs to the carbohydrate kinase PfkB family.</text>
</comment>
<dbReference type="CDD" id="cd01166">
    <property type="entry name" value="KdgK"/>
    <property type="match status" value="1"/>
</dbReference>